<dbReference type="HOGENOM" id="CLU_009189_0_0_1"/>
<dbReference type="SUPFAM" id="SSF109993">
    <property type="entry name" value="VPS9 domain"/>
    <property type="match status" value="1"/>
</dbReference>
<accession>G4THA3</accession>
<dbReference type="Proteomes" id="UP000007148">
    <property type="component" value="Unassembled WGS sequence"/>
</dbReference>
<evidence type="ECO:0000313" key="3">
    <source>
        <dbReference type="Proteomes" id="UP000007148"/>
    </source>
</evidence>
<proteinExistence type="predicted"/>
<organism evidence="2 3">
    <name type="scientific">Serendipita indica (strain DSM 11827)</name>
    <name type="common">Root endophyte fungus</name>
    <name type="synonym">Piriformospora indica</name>
    <dbReference type="NCBI Taxonomy" id="1109443"/>
    <lineage>
        <taxon>Eukaryota</taxon>
        <taxon>Fungi</taxon>
        <taxon>Dikarya</taxon>
        <taxon>Basidiomycota</taxon>
        <taxon>Agaricomycotina</taxon>
        <taxon>Agaricomycetes</taxon>
        <taxon>Sebacinales</taxon>
        <taxon>Serendipitaceae</taxon>
        <taxon>Serendipita</taxon>
    </lineage>
</organism>
<dbReference type="EMBL" id="CAFZ01000091">
    <property type="protein sequence ID" value="CCA70696.1"/>
    <property type="molecule type" value="Genomic_DNA"/>
</dbReference>
<dbReference type="Gene3D" id="1.20.1050.80">
    <property type="entry name" value="VPS9 domain"/>
    <property type="match status" value="1"/>
</dbReference>
<name>G4THA3_SERID</name>
<dbReference type="OMA" id="VKSNPPH"/>
<reference evidence="2 3" key="1">
    <citation type="journal article" date="2011" name="PLoS Pathog.">
        <title>Endophytic Life Strategies Decoded by Genome and Transcriptome Analyses of the Mutualistic Root Symbiont Piriformospora indica.</title>
        <authorList>
            <person name="Zuccaro A."/>
            <person name="Lahrmann U."/>
            <person name="Guldener U."/>
            <person name="Langen G."/>
            <person name="Pfiffi S."/>
            <person name="Biedenkopf D."/>
            <person name="Wong P."/>
            <person name="Samans B."/>
            <person name="Grimm C."/>
            <person name="Basiewicz M."/>
            <person name="Murat C."/>
            <person name="Martin F."/>
            <person name="Kogel K.H."/>
        </authorList>
    </citation>
    <scope>NUCLEOTIDE SEQUENCE [LARGE SCALE GENOMIC DNA]</scope>
    <source>
        <strain evidence="2 3">DSM 11827</strain>
    </source>
</reference>
<dbReference type="AlphaFoldDB" id="G4THA3"/>
<keyword evidence="3" id="KW-1185">Reference proteome</keyword>
<feature type="region of interest" description="Disordered" evidence="1">
    <location>
        <begin position="1"/>
        <end position="114"/>
    </location>
</feature>
<dbReference type="eggNOG" id="KOG0672">
    <property type="taxonomic scope" value="Eukaryota"/>
</dbReference>
<evidence type="ECO:0000256" key="1">
    <source>
        <dbReference type="SAM" id="MobiDB-lite"/>
    </source>
</evidence>
<feature type="region of interest" description="Disordered" evidence="1">
    <location>
        <begin position="304"/>
        <end position="326"/>
    </location>
</feature>
<gene>
    <name evidence="2" type="ORF">PIIN_04630</name>
</gene>
<dbReference type="OrthoDB" id="10264848at2759"/>
<comment type="caution">
    <text evidence="2">The sequence shown here is derived from an EMBL/GenBank/DDBJ whole genome shotgun (WGS) entry which is preliminary data.</text>
</comment>
<dbReference type="InParanoid" id="G4THA3"/>
<feature type="compositionally biased region" description="Acidic residues" evidence="1">
    <location>
        <begin position="845"/>
        <end position="860"/>
    </location>
</feature>
<feature type="compositionally biased region" description="Polar residues" evidence="1">
    <location>
        <begin position="20"/>
        <end position="31"/>
    </location>
</feature>
<dbReference type="InterPro" id="IPR037191">
    <property type="entry name" value="VPS9_dom_sf"/>
</dbReference>
<protein>
    <recommendedName>
        <fullName evidence="4">VPS9 domain-containing protein</fullName>
    </recommendedName>
</protein>
<feature type="region of interest" description="Disordered" evidence="1">
    <location>
        <begin position="832"/>
        <end position="973"/>
    </location>
</feature>
<sequence>MTTRKDAPFVVSSLGRVQGGQLSRDNNPSRESLTSHPLLSPPPTSTGSGNNSAADINNLRAPATTVSSPQPLSGSPTESSSPKYVPYTPRHRVSTSQVTAQPSPPTAGAAGSATPQLQLQNLRAAAQDAQLTAGSVGWAICEKLYQEGEGTDWEDIWSAVTSNRATLLLPLDQTIPNENITPDYVRDHIVYCTGPTNRNIPVVTLSGLRGSISDNTLTFRSFIAPTSPQFQSLTAIASRMSALAALPPLPSPLVAPLKPEYPVFNVPAPHTELPFPSQPQRKPQNKPVLPSARLNPFASLFGARASPATTPSPLPPATPVEETESKPQTVDVSAYVIQGRIQRKDVLRGIASSVKAELREALTGLPSWMVERTIAFTNSLHPPIPGEVKKPVARQTLKITIPEPDMTNQETASESFQAFYSSLEEELLSKEAANSADQQTNAHDPAAEERRHLMVERVERAICALFYDRLFRQKSSDDASHDAALSSRIAALNMLDLGLEHLGIDVGKAGTQVMAVVTSVGQVLQGLEDASCRAPVDKAAIIVAAHNSAVEGLSKLPPIRLKPDDEMVDSEPTPMASQFKPMSPKPSHALDSSLSTLPEESSAQPSREASEAALEDKTAPAPESSPSEDAKSSKTPVASDILLPFIIYAVVKANPPGACLTPPVYSTLSNALWVLSVADLSPLPLSPNAAIFHSDGPGGSPTSPLSAAARLRGRVNQQVEELAGSANKVFTDVVDSSFSAIKGLLSVNNGNEGGAGAAAGNIAEKQSPLTAQIAEVAPWNYQRPGFGLLRRGTEFTIASVTSTLPALHRVTTGGSRRGANAEESGQMLLEVPSRPGSIKVGYESGESDGGTDEESEDEESEAHSEGENQAGMPDRAPSATGARSDARSIRSFTSMMSGESRDKKTAHANASGRSERMSLSDRLANVSVRSRIPRDSSPLHAQSPASKRASLLGVASALPPSSRPSSPSPSMRIAPPVERFLECEPGDLRLAEVGELLLEYRRVVEGLRALHGFED</sequence>
<feature type="region of interest" description="Disordered" evidence="1">
    <location>
        <begin position="556"/>
        <end position="635"/>
    </location>
</feature>
<feature type="compositionally biased region" description="Low complexity" evidence="1">
    <location>
        <begin position="955"/>
        <end position="973"/>
    </location>
</feature>
<evidence type="ECO:0000313" key="2">
    <source>
        <dbReference type="EMBL" id="CCA70696.1"/>
    </source>
</evidence>
<feature type="compositionally biased region" description="Polar residues" evidence="1">
    <location>
        <begin position="64"/>
        <end position="82"/>
    </location>
</feature>
<feature type="compositionally biased region" description="Basic and acidic residues" evidence="1">
    <location>
        <begin position="608"/>
        <end position="618"/>
    </location>
</feature>
<feature type="compositionally biased region" description="Polar residues" evidence="1">
    <location>
        <begin position="590"/>
        <end position="607"/>
    </location>
</feature>
<evidence type="ECO:0008006" key="4">
    <source>
        <dbReference type="Google" id="ProtNLM"/>
    </source>
</evidence>